<evidence type="ECO:0000259" key="4">
    <source>
        <dbReference type="PROSITE" id="PS50042"/>
    </source>
</evidence>
<evidence type="ECO:0000259" key="5">
    <source>
        <dbReference type="PROSITE" id="PS51063"/>
    </source>
</evidence>
<keyword evidence="1" id="KW-0805">Transcription regulation</keyword>
<dbReference type="EMBL" id="QANS01000002">
    <property type="protein sequence ID" value="PTU31876.1"/>
    <property type="molecule type" value="Genomic_DNA"/>
</dbReference>
<evidence type="ECO:0000256" key="3">
    <source>
        <dbReference type="ARBA" id="ARBA00023163"/>
    </source>
</evidence>
<dbReference type="GO" id="GO:0003677">
    <property type="term" value="F:DNA binding"/>
    <property type="evidence" value="ECO:0007669"/>
    <property type="project" value="UniProtKB-KW"/>
</dbReference>
<dbReference type="PROSITE" id="PS50042">
    <property type="entry name" value="CNMP_BINDING_3"/>
    <property type="match status" value="1"/>
</dbReference>
<dbReference type="Gene3D" id="2.60.120.10">
    <property type="entry name" value="Jelly Rolls"/>
    <property type="match status" value="1"/>
</dbReference>
<name>A0A2T5MH25_9GAMM</name>
<proteinExistence type="predicted"/>
<evidence type="ECO:0008006" key="8">
    <source>
        <dbReference type="Google" id="ProtNLM"/>
    </source>
</evidence>
<dbReference type="Pfam" id="PF00027">
    <property type="entry name" value="cNMP_binding"/>
    <property type="match status" value="1"/>
</dbReference>
<dbReference type="InterPro" id="IPR014710">
    <property type="entry name" value="RmlC-like_jellyroll"/>
</dbReference>
<dbReference type="Gene3D" id="1.10.10.10">
    <property type="entry name" value="Winged helix-like DNA-binding domain superfamily/Winged helix DNA-binding domain"/>
    <property type="match status" value="1"/>
</dbReference>
<dbReference type="InterPro" id="IPR036388">
    <property type="entry name" value="WH-like_DNA-bd_sf"/>
</dbReference>
<dbReference type="InterPro" id="IPR012318">
    <property type="entry name" value="HTH_CRP"/>
</dbReference>
<dbReference type="InterPro" id="IPR036390">
    <property type="entry name" value="WH_DNA-bd_sf"/>
</dbReference>
<keyword evidence="2" id="KW-0238">DNA-binding</keyword>
<dbReference type="Proteomes" id="UP000244248">
    <property type="component" value="Unassembled WGS sequence"/>
</dbReference>
<evidence type="ECO:0000256" key="2">
    <source>
        <dbReference type="ARBA" id="ARBA00023125"/>
    </source>
</evidence>
<dbReference type="InterPro" id="IPR000595">
    <property type="entry name" value="cNMP-bd_dom"/>
</dbReference>
<feature type="domain" description="Cyclic nucleotide-binding" evidence="4">
    <location>
        <begin position="26"/>
        <end position="94"/>
    </location>
</feature>
<dbReference type="SUPFAM" id="SSF51206">
    <property type="entry name" value="cAMP-binding domain-like"/>
    <property type="match status" value="1"/>
</dbReference>
<dbReference type="InterPro" id="IPR018490">
    <property type="entry name" value="cNMP-bd_dom_sf"/>
</dbReference>
<dbReference type="CDD" id="cd00038">
    <property type="entry name" value="CAP_ED"/>
    <property type="match status" value="1"/>
</dbReference>
<dbReference type="RefSeq" id="WP_107939066.1">
    <property type="nucleotide sequence ID" value="NZ_QANS01000002.1"/>
</dbReference>
<evidence type="ECO:0000256" key="1">
    <source>
        <dbReference type="ARBA" id="ARBA00023015"/>
    </source>
</evidence>
<organism evidence="6 7">
    <name type="scientific">Stenotrophobium rhamnosiphilum</name>
    <dbReference type="NCBI Taxonomy" id="2029166"/>
    <lineage>
        <taxon>Bacteria</taxon>
        <taxon>Pseudomonadati</taxon>
        <taxon>Pseudomonadota</taxon>
        <taxon>Gammaproteobacteria</taxon>
        <taxon>Nevskiales</taxon>
        <taxon>Nevskiaceae</taxon>
        <taxon>Stenotrophobium</taxon>
    </lineage>
</organism>
<dbReference type="OrthoDB" id="6881322at2"/>
<feature type="domain" description="HTH crp-type" evidence="5">
    <location>
        <begin position="160"/>
        <end position="234"/>
    </location>
</feature>
<evidence type="ECO:0000313" key="6">
    <source>
        <dbReference type="EMBL" id="PTU31876.1"/>
    </source>
</evidence>
<evidence type="ECO:0000313" key="7">
    <source>
        <dbReference type="Proteomes" id="UP000244248"/>
    </source>
</evidence>
<dbReference type="SUPFAM" id="SSF46785">
    <property type="entry name" value="Winged helix' DNA-binding domain"/>
    <property type="match status" value="1"/>
</dbReference>
<accession>A0A2T5MH25</accession>
<dbReference type="AlphaFoldDB" id="A0A2T5MH25"/>
<reference evidence="6 7" key="1">
    <citation type="submission" date="2018-04" db="EMBL/GenBank/DDBJ databases">
        <title>Novel species isolated from glacier.</title>
        <authorList>
            <person name="Liu Q."/>
            <person name="Xin Y.-H."/>
        </authorList>
    </citation>
    <scope>NUCLEOTIDE SEQUENCE [LARGE SCALE GENOMIC DNA]</scope>
    <source>
        <strain evidence="6 7">GT1R17</strain>
    </source>
</reference>
<keyword evidence="7" id="KW-1185">Reference proteome</keyword>
<keyword evidence="3" id="KW-0804">Transcription</keyword>
<sequence>MTSHPEKSDSGTPSPVILGLIRGWKWFAYVPAEAQEWLAARATIKQIQKGKAVFYAGDAATNIYGVVSGVFRIFLATSKGDEITLEEVVAGGWFPHVVPAERPTYLVNCVCQEDATVAVISLSVMEEFSQRWPTYYRGLYTEFTSRAAVIGGRIELLSLHNLNVRLAVYLLRMIRLRGKQEADGSVWLAAIDSQSEVGSRVGGTRQRVNSIIKAWARRGLIDPHKDGFRILDINGLTAEAKKTGFDLEAYLAGWHGGWQGKK</sequence>
<dbReference type="PROSITE" id="PS51063">
    <property type="entry name" value="HTH_CRP_2"/>
    <property type="match status" value="1"/>
</dbReference>
<dbReference type="Pfam" id="PF13545">
    <property type="entry name" value="HTH_Crp_2"/>
    <property type="match status" value="1"/>
</dbReference>
<protein>
    <recommendedName>
        <fullName evidence="8">Crp/Fnr family transcriptional regulator</fullName>
    </recommendedName>
</protein>
<dbReference type="GO" id="GO:0006355">
    <property type="term" value="P:regulation of DNA-templated transcription"/>
    <property type="evidence" value="ECO:0007669"/>
    <property type="project" value="InterPro"/>
</dbReference>
<gene>
    <name evidence="6" type="ORF">CJD38_04100</name>
</gene>
<comment type="caution">
    <text evidence="6">The sequence shown here is derived from an EMBL/GenBank/DDBJ whole genome shotgun (WGS) entry which is preliminary data.</text>
</comment>